<sequence>MFDMTGKTVVVTGGAGHLGSGISEALAAFGADLYLLGHDAGKAQRGCVRLREKYGGLTCESVAFDLHDKDSVRSAVDAVMQMTRKIDVLINNAAYGCTKPLHEYEEEDWLEGIDGTINGVFRMTREILPIMMEQGRGNIINIASMYGMVAPNMEIYGDSGQNNPANYGAGKAAIIQFTKYIACVYAGKGIRANAVSPGPFPEPKVQKDVRFIHALENKTPMHRIGTPEDLHGIMVYLASDASRYTNGQNIAVDGGWTVW</sequence>
<dbReference type="Proteomes" id="UP001559623">
    <property type="component" value="Unassembled WGS sequence"/>
</dbReference>
<keyword evidence="3" id="KW-1185">Reference proteome</keyword>
<dbReference type="PRINTS" id="PR00080">
    <property type="entry name" value="SDRFAMILY"/>
</dbReference>
<dbReference type="PRINTS" id="PR00081">
    <property type="entry name" value="GDHRDH"/>
</dbReference>
<dbReference type="PANTHER" id="PTHR42760:SF40">
    <property type="entry name" value="3-OXOACYL-[ACYL-CARRIER-PROTEIN] REDUCTASE, CHLOROPLASTIC"/>
    <property type="match status" value="1"/>
</dbReference>
<dbReference type="PANTHER" id="PTHR42760">
    <property type="entry name" value="SHORT-CHAIN DEHYDROGENASES/REDUCTASES FAMILY MEMBER"/>
    <property type="match status" value="1"/>
</dbReference>
<dbReference type="EMBL" id="JARVLH010000003">
    <property type="protein sequence ID" value="MEX5285186.1"/>
    <property type="molecule type" value="Genomic_DNA"/>
</dbReference>
<gene>
    <name evidence="2" type="ORF">QCO44_05975</name>
</gene>
<dbReference type="SUPFAM" id="SSF51735">
    <property type="entry name" value="NAD(P)-binding Rossmann-fold domains"/>
    <property type="match status" value="1"/>
</dbReference>
<protein>
    <submittedName>
        <fullName evidence="2">SDR family oxidoreductase</fullName>
    </submittedName>
</protein>
<dbReference type="RefSeq" id="WP_368846913.1">
    <property type="nucleotide sequence ID" value="NZ_CP194411.1"/>
</dbReference>
<comment type="similarity">
    <text evidence="1">Belongs to the short-chain dehydrogenases/reductases (SDR) family.</text>
</comment>
<dbReference type="InterPro" id="IPR036291">
    <property type="entry name" value="NAD(P)-bd_dom_sf"/>
</dbReference>
<dbReference type="Gene3D" id="3.40.50.720">
    <property type="entry name" value="NAD(P)-binding Rossmann-like Domain"/>
    <property type="match status" value="1"/>
</dbReference>
<accession>A0ABV3X4R4</accession>
<organism evidence="2 3">
    <name type="scientific">Selenomonas sputigena</name>
    <dbReference type="NCBI Taxonomy" id="69823"/>
    <lineage>
        <taxon>Bacteria</taxon>
        <taxon>Bacillati</taxon>
        <taxon>Bacillota</taxon>
        <taxon>Negativicutes</taxon>
        <taxon>Selenomonadales</taxon>
        <taxon>Selenomonadaceae</taxon>
        <taxon>Selenomonas</taxon>
    </lineage>
</organism>
<evidence type="ECO:0000313" key="3">
    <source>
        <dbReference type="Proteomes" id="UP001559623"/>
    </source>
</evidence>
<comment type="caution">
    <text evidence="2">The sequence shown here is derived from an EMBL/GenBank/DDBJ whole genome shotgun (WGS) entry which is preliminary data.</text>
</comment>
<evidence type="ECO:0000313" key="2">
    <source>
        <dbReference type="EMBL" id="MEX5285186.1"/>
    </source>
</evidence>
<dbReference type="Pfam" id="PF13561">
    <property type="entry name" value="adh_short_C2"/>
    <property type="match status" value="1"/>
</dbReference>
<name>A0ABV3X4R4_9FIRM</name>
<proteinExistence type="inferred from homology"/>
<evidence type="ECO:0000256" key="1">
    <source>
        <dbReference type="ARBA" id="ARBA00006484"/>
    </source>
</evidence>
<dbReference type="InterPro" id="IPR002347">
    <property type="entry name" value="SDR_fam"/>
</dbReference>
<reference evidence="2 3" key="1">
    <citation type="submission" date="2023-04" db="EMBL/GenBank/DDBJ databases">
        <title>Genome Sequence of Selenomonas sputigena ATCC 33150.</title>
        <authorList>
            <person name="Miller D.P."/>
            <person name="Anvari S."/>
            <person name="Polson S.W."/>
            <person name="Macdonald M."/>
            <person name="Mcdowell J.V."/>
        </authorList>
    </citation>
    <scope>NUCLEOTIDE SEQUENCE [LARGE SCALE GENOMIC DNA]</scope>
    <source>
        <strain evidence="2 3">ATCC 33150</strain>
    </source>
</reference>